<dbReference type="Proteomes" id="UP000596661">
    <property type="component" value="Chromosome 3"/>
</dbReference>
<feature type="compositionally biased region" description="Low complexity" evidence="1">
    <location>
        <begin position="31"/>
        <end position="42"/>
    </location>
</feature>
<feature type="compositionally biased region" description="Polar residues" evidence="1">
    <location>
        <begin position="7"/>
        <end position="22"/>
    </location>
</feature>
<organism evidence="2 3">
    <name type="scientific">Cannabis sativa</name>
    <name type="common">Hemp</name>
    <name type="synonym">Marijuana</name>
    <dbReference type="NCBI Taxonomy" id="3483"/>
    <lineage>
        <taxon>Eukaryota</taxon>
        <taxon>Viridiplantae</taxon>
        <taxon>Streptophyta</taxon>
        <taxon>Embryophyta</taxon>
        <taxon>Tracheophyta</taxon>
        <taxon>Spermatophyta</taxon>
        <taxon>Magnoliopsida</taxon>
        <taxon>eudicotyledons</taxon>
        <taxon>Gunneridae</taxon>
        <taxon>Pentapetalae</taxon>
        <taxon>rosids</taxon>
        <taxon>fabids</taxon>
        <taxon>Rosales</taxon>
        <taxon>Cannabaceae</taxon>
        <taxon>Cannabis</taxon>
    </lineage>
</organism>
<evidence type="ECO:0000256" key="1">
    <source>
        <dbReference type="SAM" id="MobiDB-lite"/>
    </source>
</evidence>
<reference evidence="2" key="2">
    <citation type="submission" date="2021-03" db="UniProtKB">
        <authorList>
            <consortium name="EnsemblPlants"/>
        </authorList>
    </citation>
    <scope>IDENTIFICATION</scope>
</reference>
<feature type="compositionally biased region" description="Pro residues" evidence="1">
    <location>
        <begin position="43"/>
        <end position="52"/>
    </location>
</feature>
<accession>A0A803P4N6</accession>
<proteinExistence type="predicted"/>
<evidence type="ECO:0000313" key="3">
    <source>
        <dbReference type="Proteomes" id="UP000596661"/>
    </source>
</evidence>
<reference evidence="2" key="1">
    <citation type="submission" date="2018-11" db="EMBL/GenBank/DDBJ databases">
        <authorList>
            <person name="Grassa J C."/>
        </authorList>
    </citation>
    <scope>NUCLEOTIDE SEQUENCE [LARGE SCALE GENOMIC DNA]</scope>
</reference>
<feature type="region of interest" description="Disordered" evidence="1">
    <location>
        <begin position="1"/>
        <end position="99"/>
    </location>
</feature>
<keyword evidence="3" id="KW-1185">Reference proteome</keyword>
<name>A0A803P4N6_CANSA</name>
<sequence length="122" mass="13156">MSKFLPPTTTGLTNQAHTVNSVNLPDPPNTTNPINPTNTVNPSDPPLTPRADPPTEPRTKGLVNTEQPIRSETRFGPRYYPGETKSGIGEPAIGEPHVDLGENIKHPLLATGRCQSNWISSP</sequence>
<dbReference type="Gramene" id="evm.model.03.1281">
    <property type="protein sequence ID" value="cds.evm.model.03.1281"/>
    <property type="gene ID" value="evm.TU.03.1281"/>
</dbReference>
<dbReference type="EMBL" id="UZAU01000290">
    <property type="status" value="NOT_ANNOTATED_CDS"/>
    <property type="molecule type" value="Genomic_DNA"/>
</dbReference>
<protein>
    <submittedName>
        <fullName evidence="2">Uncharacterized protein</fullName>
    </submittedName>
</protein>
<evidence type="ECO:0000313" key="2">
    <source>
        <dbReference type="EnsemblPlants" id="cds.evm.model.03.1281"/>
    </source>
</evidence>
<dbReference type="EnsemblPlants" id="evm.model.03.1281">
    <property type="protein sequence ID" value="cds.evm.model.03.1281"/>
    <property type="gene ID" value="evm.TU.03.1281"/>
</dbReference>
<dbReference type="AlphaFoldDB" id="A0A803P4N6"/>